<organism evidence="5 6">
    <name type="scientific">Starmerella bacillaris</name>
    <name type="common">Yeast</name>
    <name type="synonym">Candida zemplinina</name>
    <dbReference type="NCBI Taxonomy" id="1247836"/>
    <lineage>
        <taxon>Eukaryota</taxon>
        <taxon>Fungi</taxon>
        <taxon>Dikarya</taxon>
        <taxon>Ascomycota</taxon>
        <taxon>Saccharomycotina</taxon>
        <taxon>Dipodascomycetes</taxon>
        <taxon>Dipodascales</taxon>
        <taxon>Trichomonascaceae</taxon>
        <taxon>Starmerella</taxon>
    </lineage>
</organism>
<dbReference type="GO" id="GO:0005634">
    <property type="term" value="C:nucleus"/>
    <property type="evidence" value="ECO:0007669"/>
    <property type="project" value="TreeGrafter"/>
</dbReference>
<dbReference type="AlphaFoldDB" id="A0AAV5RCP1"/>
<comment type="similarity">
    <text evidence="3">Belongs to the RRG9 family.</text>
</comment>
<comment type="subcellular location">
    <subcellularLocation>
        <location evidence="2">Mitochondrion</location>
    </subcellularLocation>
</comment>
<accession>A0AAV5RCP1</accession>
<protein>
    <recommendedName>
        <fullName evidence="4">Required for respiratory growth protein 9, mitochondrial</fullName>
    </recommendedName>
</protein>
<dbReference type="PANTHER" id="PTHR13475:SF3">
    <property type="entry name" value="NEUGRIN"/>
    <property type="match status" value="1"/>
</dbReference>
<dbReference type="EMBL" id="BTGC01000001">
    <property type="protein sequence ID" value="GMM49233.1"/>
    <property type="molecule type" value="Genomic_DNA"/>
</dbReference>
<evidence type="ECO:0000256" key="4">
    <source>
        <dbReference type="ARBA" id="ARBA00013566"/>
    </source>
</evidence>
<reference evidence="5 6" key="1">
    <citation type="journal article" date="2023" name="Elife">
        <title>Identification of key yeast species and microbe-microbe interactions impacting larval growth of Drosophila in the wild.</title>
        <authorList>
            <person name="Mure A."/>
            <person name="Sugiura Y."/>
            <person name="Maeda R."/>
            <person name="Honda K."/>
            <person name="Sakurai N."/>
            <person name="Takahashi Y."/>
            <person name="Watada M."/>
            <person name="Katoh T."/>
            <person name="Gotoh A."/>
            <person name="Gotoh Y."/>
            <person name="Taniguchi I."/>
            <person name="Nakamura K."/>
            <person name="Hayashi T."/>
            <person name="Katayama T."/>
            <person name="Uemura T."/>
            <person name="Hattori Y."/>
        </authorList>
    </citation>
    <scope>NUCLEOTIDE SEQUENCE [LARGE SCALE GENOMIC DNA]</scope>
    <source>
        <strain evidence="5 6">SB-73</strain>
    </source>
</reference>
<evidence type="ECO:0000313" key="5">
    <source>
        <dbReference type="EMBL" id="GMM49233.1"/>
    </source>
</evidence>
<dbReference type="PANTHER" id="PTHR13475">
    <property type="entry name" value="NEUGRIN"/>
    <property type="match status" value="1"/>
</dbReference>
<comment type="function">
    <text evidence="1">Required for respiratory activity and maintenance and expression of the mitochondrial genome.</text>
</comment>
<gene>
    <name evidence="5" type="ORF">DASB73_001910</name>
</gene>
<comment type="caution">
    <text evidence="5">The sequence shown here is derived from an EMBL/GenBank/DDBJ whole genome shotgun (WGS) entry which is preliminary data.</text>
</comment>
<dbReference type="InterPro" id="IPR010487">
    <property type="entry name" value="NGRN/Rrg9"/>
</dbReference>
<evidence type="ECO:0000313" key="6">
    <source>
        <dbReference type="Proteomes" id="UP001362899"/>
    </source>
</evidence>
<sequence>MKRTVPYVTKGKWNLKLPDNKPKFNTLEEWRTTKGLDPWKRQMFALKEKFPEGWAPKKRLSREKMEELKERRRLEPSLNNTQLGNIYRISPEAVRRILKSQWEPSAETSKRLEAKWKRRGERLAEILE</sequence>
<proteinExistence type="inferred from homology"/>
<evidence type="ECO:0000256" key="1">
    <source>
        <dbReference type="ARBA" id="ARBA00003548"/>
    </source>
</evidence>
<evidence type="ECO:0000256" key="2">
    <source>
        <dbReference type="ARBA" id="ARBA00004173"/>
    </source>
</evidence>
<dbReference type="GO" id="GO:0005739">
    <property type="term" value="C:mitochondrion"/>
    <property type="evidence" value="ECO:0007669"/>
    <property type="project" value="UniProtKB-SubCell"/>
</dbReference>
<keyword evidence="6" id="KW-1185">Reference proteome</keyword>
<dbReference type="Proteomes" id="UP001362899">
    <property type="component" value="Unassembled WGS sequence"/>
</dbReference>
<name>A0AAV5RCP1_STABA</name>
<evidence type="ECO:0000256" key="3">
    <source>
        <dbReference type="ARBA" id="ARBA00010895"/>
    </source>
</evidence>